<keyword evidence="1" id="KW-0812">Transmembrane</keyword>
<name>A0A942I8W1_9HYPH</name>
<reference evidence="3" key="1">
    <citation type="submission" date="2021-04" db="EMBL/GenBank/DDBJ databases">
        <title>Pseudaminobacter soli sp. nov., isolated from paddy soil contaminated by heavy metals.</title>
        <authorList>
            <person name="Zhang K."/>
        </authorList>
    </citation>
    <scope>NUCLEOTIDE SEQUENCE</scope>
    <source>
        <strain evidence="3">19-2017</strain>
    </source>
</reference>
<proteinExistence type="predicted"/>
<feature type="domain" description="TadE-like" evidence="2">
    <location>
        <begin position="6"/>
        <end position="32"/>
    </location>
</feature>
<keyword evidence="4" id="KW-1185">Reference proteome</keyword>
<keyword evidence="1" id="KW-0472">Membrane</keyword>
<evidence type="ECO:0000313" key="4">
    <source>
        <dbReference type="Proteomes" id="UP000680348"/>
    </source>
</evidence>
<comment type="caution">
    <text evidence="3">The sequence shown here is derived from an EMBL/GenBank/DDBJ whole genome shotgun (WGS) entry which is preliminary data.</text>
</comment>
<keyword evidence="1" id="KW-1133">Transmembrane helix</keyword>
<gene>
    <name evidence="3" type="ORF">KEU06_08410</name>
</gene>
<dbReference type="EMBL" id="JAGWCR010000004">
    <property type="protein sequence ID" value="MBS3648651.1"/>
    <property type="molecule type" value="Genomic_DNA"/>
</dbReference>
<dbReference type="AlphaFoldDB" id="A0A942I8W1"/>
<dbReference type="Pfam" id="PF07811">
    <property type="entry name" value="TadE"/>
    <property type="match status" value="1"/>
</dbReference>
<sequence length="186" mass="20247">MGDSRGVAAVEFALVAPLMFAMYFVTVELALGIDSNKRVGRIGSMVADLVTQQQTMSISELEAIMRIGESLIQPYNRTKPTITITAIEVTTDATPKVQVVWSRRMANEAFTTPHAKGTATTLPAAIRTPGTFVIRVESELAYKPIITWAASQKDALGLASAFDGISMHEIYYLRPRMSSDIPCTSC</sequence>
<evidence type="ECO:0000256" key="1">
    <source>
        <dbReference type="SAM" id="Phobius"/>
    </source>
</evidence>
<evidence type="ECO:0000259" key="2">
    <source>
        <dbReference type="Pfam" id="PF07811"/>
    </source>
</evidence>
<feature type="transmembrane region" description="Helical" evidence="1">
    <location>
        <begin position="12"/>
        <end position="31"/>
    </location>
</feature>
<evidence type="ECO:0000313" key="3">
    <source>
        <dbReference type="EMBL" id="MBS3648651.1"/>
    </source>
</evidence>
<organism evidence="3 4">
    <name type="scientific">Pseudaminobacter soli</name>
    <name type="common">ex Zhang et al. 2022</name>
    <dbReference type="NCBI Taxonomy" id="2831468"/>
    <lineage>
        <taxon>Bacteria</taxon>
        <taxon>Pseudomonadati</taxon>
        <taxon>Pseudomonadota</taxon>
        <taxon>Alphaproteobacteria</taxon>
        <taxon>Hyphomicrobiales</taxon>
        <taxon>Phyllobacteriaceae</taxon>
        <taxon>Pseudaminobacter</taxon>
    </lineage>
</organism>
<dbReference type="InterPro" id="IPR012495">
    <property type="entry name" value="TadE-like_dom"/>
</dbReference>
<protein>
    <submittedName>
        <fullName evidence="3">Pilus assembly protein</fullName>
    </submittedName>
</protein>
<accession>A0A942I8W1</accession>
<dbReference type="Proteomes" id="UP000680348">
    <property type="component" value="Unassembled WGS sequence"/>
</dbReference>